<reference evidence="1 2" key="1">
    <citation type="submission" date="2016-01" db="EMBL/GenBank/DDBJ databases">
        <title>The new phylogeny of the genus Mycobacterium.</title>
        <authorList>
            <person name="Tarcisio F."/>
            <person name="Conor M."/>
            <person name="Antonella G."/>
            <person name="Elisabetta G."/>
            <person name="Giulia F.S."/>
            <person name="Sara T."/>
            <person name="Anna F."/>
            <person name="Clotilde B."/>
            <person name="Roberto B."/>
            <person name="Veronica D.S."/>
            <person name="Fabio R."/>
            <person name="Monica P."/>
            <person name="Olivier J."/>
            <person name="Enrico T."/>
            <person name="Nicola S."/>
        </authorList>
    </citation>
    <scope>NUCLEOTIDE SEQUENCE [LARGE SCALE GENOMIC DNA]</scope>
    <source>
        <strain evidence="1 2">ATCC 27353</strain>
    </source>
</reference>
<comment type="caution">
    <text evidence="1">The sequence shown here is derived from an EMBL/GenBank/DDBJ whole genome shotgun (WGS) entry which is preliminary data.</text>
</comment>
<protein>
    <submittedName>
        <fullName evidence="1">Uncharacterized protein</fullName>
    </submittedName>
</protein>
<name>A0A1X1TLQ2_9MYCO</name>
<gene>
    <name evidence="1" type="ORF">AWC02_12925</name>
</gene>
<dbReference type="EMBL" id="LQOT01000042">
    <property type="protein sequence ID" value="ORV45480.1"/>
    <property type="molecule type" value="Genomic_DNA"/>
</dbReference>
<evidence type="ECO:0000313" key="1">
    <source>
        <dbReference type="EMBL" id="ORV45480.1"/>
    </source>
</evidence>
<evidence type="ECO:0000313" key="2">
    <source>
        <dbReference type="Proteomes" id="UP000193465"/>
    </source>
</evidence>
<dbReference type="STRING" id="188915.AWC02_12925"/>
<dbReference type="AlphaFoldDB" id="A0A1X1TLQ2"/>
<keyword evidence="2" id="KW-1185">Reference proteome</keyword>
<dbReference type="Proteomes" id="UP000193465">
    <property type="component" value="Unassembled WGS sequence"/>
</dbReference>
<organism evidence="1 2">
    <name type="scientific">Mycolicibacter engbaekii</name>
    <dbReference type="NCBI Taxonomy" id="188915"/>
    <lineage>
        <taxon>Bacteria</taxon>
        <taxon>Bacillati</taxon>
        <taxon>Actinomycetota</taxon>
        <taxon>Actinomycetes</taxon>
        <taxon>Mycobacteriales</taxon>
        <taxon>Mycobacteriaceae</taxon>
        <taxon>Mycolicibacter</taxon>
    </lineage>
</organism>
<dbReference type="RefSeq" id="WP_165757905.1">
    <property type="nucleotide sequence ID" value="NZ_LQOT01000042.1"/>
</dbReference>
<accession>A0A1X1TLQ2</accession>
<proteinExistence type="predicted"/>
<sequence>MSTTDADDHREPPRPEADAWHRLVDALRAAGEQVIADTAGLSRMEQADGLRALLRSVANQLGRFEVDRDRPELVPFNGWRQKFLMDNPDFSYWVADIQAGGRYRIRGNRGDAAYVSITVYAGAGGTDAQATARIDSDALTFDDTGGYQLALGGQRPATGDWLDLPAGATVVWVRHFHHDVQRDALGYCTIEPADPPPIPAPIDPERFARQLTKFAAATTFLPRIWAAATAADLAQPNQMRHWEEMAGGAVYTEPGIHYLRGGWQLAPDEALLIEGETVDCRYWNILAYSRFLNSLDHRHRRISYTGATAGIVGNRYRFVLAAEDPGLTDADWLDTEGRPEGIVVMRFLQPARAPQLPTVTRVRCTEIRAQR</sequence>